<comment type="function">
    <text evidence="7">Catalyzes cyclization of the linear tetrapyrrole, hydroxymethylbilane, to the macrocyclic uroporphyrinogen III.</text>
</comment>
<evidence type="ECO:0000256" key="4">
    <source>
        <dbReference type="ARBA" id="ARBA00023239"/>
    </source>
</evidence>
<dbReference type="GO" id="GO:0004852">
    <property type="term" value="F:uroporphyrinogen-III synthase activity"/>
    <property type="evidence" value="ECO:0007669"/>
    <property type="project" value="UniProtKB-UniRule"/>
</dbReference>
<dbReference type="InterPro" id="IPR003754">
    <property type="entry name" value="4pyrrol_synth_uPrphyn_synth"/>
</dbReference>
<dbReference type="EC" id="4.2.1.75" evidence="3 7"/>
<evidence type="ECO:0000256" key="5">
    <source>
        <dbReference type="ARBA" id="ARBA00023244"/>
    </source>
</evidence>
<dbReference type="EMBL" id="JAVIJP010000036">
    <property type="protein sequence ID" value="KAL3628259.1"/>
    <property type="molecule type" value="Genomic_DNA"/>
</dbReference>
<organism evidence="9 10">
    <name type="scientific">Castilleja foliolosa</name>
    <dbReference type="NCBI Taxonomy" id="1961234"/>
    <lineage>
        <taxon>Eukaryota</taxon>
        <taxon>Viridiplantae</taxon>
        <taxon>Streptophyta</taxon>
        <taxon>Embryophyta</taxon>
        <taxon>Tracheophyta</taxon>
        <taxon>Spermatophyta</taxon>
        <taxon>Magnoliopsida</taxon>
        <taxon>eudicotyledons</taxon>
        <taxon>Gunneridae</taxon>
        <taxon>Pentapetalae</taxon>
        <taxon>asterids</taxon>
        <taxon>lamiids</taxon>
        <taxon>Lamiales</taxon>
        <taxon>Orobanchaceae</taxon>
        <taxon>Pedicularideae</taxon>
        <taxon>Castillejinae</taxon>
        <taxon>Castilleja</taxon>
    </lineage>
</organism>
<evidence type="ECO:0000313" key="9">
    <source>
        <dbReference type="EMBL" id="KAL3628259.1"/>
    </source>
</evidence>
<dbReference type="InterPro" id="IPR039793">
    <property type="entry name" value="UROS/Hem4"/>
</dbReference>
<dbReference type="GO" id="GO:0006780">
    <property type="term" value="P:uroporphyrinogen III biosynthetic process"/>
    <property type="evidence" value="ECO:0007669"/>
    <property type="project" value="UniProtKB-UniRule"/>
</dbReference>
<dbReference type="GO" id="GO:0006782">
    <property type="term" value="P:protoporphyrinogen IX biosynthetic process"/>
    <property type="evidence" value="ECO:0007669"/>
    <property type="project" value="UniProtKB-UniRule"/>
</dbReference>
<dbReference type="CDD" id="cd06578">
    <property type="entry name" value="HemD"/>
    <property type="match status" value="1"/>
</dbReference>
<evidence type="ECO:0000256" key="7">
    <source>
        <dbReference type="RuleBase" id="RU366031"/>
    </source>
</evidence>
<keyword evidence="10" id="KW-1185">Reference proteome</keyword>
<gene>
    <name evidence="9" type="ORF">CASFOL_027305</name>
</gene>
<keyword evidence="5 7" id="KW-0627">Porphyrin biosynthesis</keyword>
<accession>A0ABD3CFE1</accession>
<dbReference type="PANTHER" id="PTHR38042">
    <property type="entry name" value="UROPORPHYRINOGEN-III SYNTHASE, CHLOROPLASTIC"/>
    <property type="match status" value="1"/>
</dbReference>
<proteinExistence type="inferred from homology"/>
<keyword evidence="4 7" id="KW-0456">Lyase</keyword>
<evidence type="ECO:0000313" key="10">
    <source>
        <dbReference type="Proteomes" id="UP001632038"/>
    </source>
</evidence>
<reference evidence="10" key="1">
    <citation type="journal article" date="2024" name="IScience">
        <title>Strigolactones Initiate the Formation of Haustorium-like Structures in Castilleja.</title>
        <authorList>
            <person name="Buerger M."/>
            <person name="Peterson D."/>
            <person name="Chory J."/>
        </authorList>
    </citation>
    <scope>NUCLEOTIDE SEQUENCE [LARGE SCALE GENOMIC DNA]</scope>
</reference>
<evidence type="ECO:0000256" key="1">
    <source>
        <dbReference type="ARBA" id="ARBA00004772"/>
    </source>
</evidence>
<evidence type="ECO:0000256" key="2">
    <source>
        <dbReference type="ARBA" id="ARBA00008133"/>
    </source>
</evidence>
<comment type="similarity">
    <text evidence="2 7">Belongs to the uroporphyrinogen-III synthase family.</text>
</comment>
<dbReference type="AlphaFoldDB" id="A0ABD3CFE1"/>
<dbReference type="FunFam" id="3.40.50.10090:FF:000009">
    <property type="entry name" value="Uroporphyrinogen-III synthase, chloroplastic"/>
    <property type="match status" value="1"/>
</dbReference>
<evidence type="ECO:0000256" key="3">
    <source>
        <dbReference type="ARBA" id="ARBA00013109"/>
    </source>
</evidence>
<evidence type="ECO:0000259" key="8">
    <source>
        <dbReference type="Pfam" id="PF02602"/>
    </source>
</evidence>
<feature type="domain" description="Tetrapyrrole biosynthesis uroporphyrinogen III synthase" evidence="8">
    <location>
        <begin position="75"/>
        <end position="302"/>
    </location>
</feature>
<dbReference type="InterPro" id="IPR036108">
    <property type="entry name" value="4pyrrol_syn_uPrphyn_synt_sf"/>
</dbReference>
<dbReference type="Gene3D" id="3.40.50.10090">
    <property type="match status" value="2"/>
</dbReference>
<evidence type="ECO:0000256" key="6">
    <source>
        <dbReference type="ARBA" id="ARBA00048617"/>
    </source>
</evidence>
<comment type="catalytic activity">
    <reaction evidence="6 7">
        <text>hydroxymethylbilane = uroporphyrinogen III + H2O</text>
        <dbReference type="Rhea" id="RHEA:18965"/>
        <dbReference type="ChEBI" id="CHEBI:15377"/>
        <dbReference type="ChEBI" id="CHEBI:57308"/>
        <dbReference type="ChEBI" id="CHEBI:57845"/>
        <dbReference type="EC" id="4.2.1.75"/>
    </reaction>
</comment>
<comment type="pathway">
    <text evidence="1 7">Porphyrin-containing compound metabolism; protoporphyrin-IX biosynthesis; coproporphyrinogen-III from 5-aminolevulinate: step 3/4.</text>
</comment>
<protein>
    <recommendedName>
        <fullName evidence="3 7">Uroporphyrinogen-III synthase</fullName>
        <ecNumber evidence="3 7">4.2.1.75</ecNumber>
    </recommendedName>
</protein>
<name>A0ABD3CFE1_9LAMI</name>
<dbReference type="PANTHER" id="PTHR38042:SF1">
    <property type="entry name" value="UROPORPHYRINOGEN-III SYNTHASE, CHLOROPLASTIC"/>
    <property type="match status" value="1"/>
</dbReference>
<comment type="caution">
    <text evidence="9">The sequence shown here is derived from an EMBL/GenBank/DDBJ whole genome shotgun (WGS) entry which is preliminary data.</text>
</comment>
<dbReference type="Proteomes" id="UP001632038">
    <property type="component" value="Unassembled WGS sequence"/>
</dbReference>
<dbReference type="Pfam" id="PF02602">
    <property type="entry name" value="HEM4"/>
    <property type="match status" value="1"/>
</dbReference>
<sequence length="332" mass="35742">MSPFFISTFFPVPPAIPLSSSFPAASKFQGITISTKIKCVASASAPLSSSSNPKVVVAREQGKNGKLIDALCKANRGISSLELPLIQHTRLPDLDKLSSLLSSTSFDWIIITSPEAGLVFLEAWKIAETPRVRVGVVGAGTASVFEKIEPTWEQSLNVAFVPSKAIGKVLTAELPDHGNERCTVLYPASAKAGHEIQEGLTKRGFEVTRLNTYTTVSVDISDLMSPNGELASHVDEMVLEQALSAPVIALASPSAIRAWISLIPEPQKWGKAVACIGETTALAAKKLGLRNVYFPENPGIEGCGLIAFWKPYKPKTSYRRLENRHLTTSFPG</sequence>
<dbReference type="SUPFAM" id="SSF69618">
    <property type="entry name" value="HemD-like"/>
    <property type="match status" value="1"/>
</dbReference>